<feature type="transmembrane region" description="Helical" evidence="2">
    <location>
        <begin position="249"/>
        <end position="267"/>
    </location>
</feature>
<evidence type="ECO:0000256" key="1">
    <source>
        <dbReference type="ARBA" id="ARBA00022679"/>
    </source>
</evidence>
<keyword evidence="2" id="KW-1133">Transmembrane helix</keyword>
<dbReference type="PANTHER" id="PTHR32385">
    <property type="entry name" value="MANNOSYL PHOSPHORYLINOSITOL CERAMIDE SYNTHASE"/>
    <property type="match status" value="1"/>
</dbReference>
<dbReference type="InterPro" id="IPR051706">
    <property type="entry name" value="Glycosyltransferase_domain"/>
</dbReference>
<protein>
    <submittedName>
        <fullName evidence="3">Glycosyltransferase</fullName>
    </submittedName>
</protein>
<sequence>MIIPQKLHQIWIGSDIIREPYFSASLACQKIHKHWDYKRWTEADILLLIDTHYPKYKALYLSYPHLVQRIDLAKVFIMHKFGGVYMDMDMECLKPLDTLLLENSKHGIIFSILRVNCLDNEKFCPIVALSTGFLYKDQPYLSCGFFAAVPNHPFFLDLLREYEKKNVKKKWYHPKTVYVSITTGNTIVTDVVRKRWLNKSTILDSKYLEPCNTKFDCTITDSSYAKDHLANHWMPSSELAFIYMYTYKGYFILAFILVILFLYYYVFQ</sequence>
<dbReference type="GO" id="GO:0051999">
    <property type="term" value="P:mannosyl-inositol phosphorylceramide biosynthetic process"/>
    <property type="evidence" value="ECO:0007669"/>
    <property type="project" value="TreeGrafter"/>
</dbReference>
<evidence type="ECO:0000313" key="3">
    <source>
        <dbReference type="EMBL" id="AYV82676.1"/>
    </source>
</evidence>
<keyword evidence="1 3" id="KW-0808">Transferase</keyword>
<evidence type="ECO:0000256" key="2">
    <source>
        <dbReference type="SAM" id="Phobius"/>
    </source>
</evidence>
<organism evidence="3">
    <name type="scientific">Hyperionvirus sp</name>
    <dbReference type="NCBI Taxonomy" id="2487770"/>
    <lineage>
        <taxon>Viruses</taxon>
        <taxon>Varidnaviria</taxon>
        <taxon>Bamfordvirae</taxon>
        <taxon>Nucleocytoviricota</taxon>
        <taxon>Megaviricetes</taxon>
        <taxon>Imitervirales</taxon>
        <taxon>Mimiviridae</taxon>
        <taxon>Klosneuvirinae</taxon>
    </lineage>
</organism>
<gene>
    <name evidence="3" type="ORF">Hyperionvirus2_44</name>
</gene>
<name>A0A3G5A601_9VIRU</name>
<dbReference type="EMBL" id="MK072384">
    <property type="protein sequence ID" value="AYV82676.1"/>
    <property type="molecule type" value="Genomic_DNA"/>
</dbReference>
<dbReference type="SUPFAM" id="SSF53448">
    <property type="entry name" value="Nucleotide-diphospho-sugar transferases"/>
    <property type="match status" value="1"/>
</dbReference>
<dbReference type="InterPro" id="IPR007577">
    <property type="entry name" value="GlycoTrfase_DXD_sugar-bd_CS"/>
</dbReference>
<reference evidence="3" key="1">
    <citation type="submission" date="2018-10" db="EMBL/GenBank/DDBJ databases">
        <title>Hidden diversity of soil giant viruses.</title>
        <authorList>
            <person name="Schulz F."/>
            <person name="Alteio L."/>
            <person name="Goudeau D."/>
            <person name="Ryan E.M."/>
            <person name="Malmstrom R.R."/>
            <person name="Blanchard J."/>
            <person name="Woyke T."/>
        </authorList>
    </citation>
    <scope>NUCLEOTIDE SEQUENCE</scope>
    <source>
        <strain evidence="3">HYV1</strain>
    </source>
</reference>
<dbReference type="Pfam" id="PF04488">
    <property type="entry name" value="Gly_transf_sug"/>
    <property type="match status" value="1"/>
</dbReference>
<dbReference type="PANTHER" id="PTHR32385:SF15">
    <property type="entry name" value="INOSITOL PHOSPHOCERAMIDE MANNOSYLTRANSFERASE 1"/>
    <property type="match status" value="1"/>
</dbReference>
<dbReference type="GO" id="GO:0000030">
    <property type="term" value="F:mannosyltransferase activity"/>
    <property type="evidence" value="ECO:0007669"/>
    <property type="project" value="TreeGrafter"/>
</dbReference>
<accession>A0A3G5A601</accession>
<dbReference type="GO" id="GO:0016020">
    <property type="term" value="C:membrane"/>
    <property type="evidence" value="ECO:0007669"/>
    <property type="project" value="GOC"/>
</dbReference>
<keyword evidence="2" id="KW-0812">Transmembrane</keyword>
<proteinExistence type="predicted"/>
<keyword evidence="2" id="KW-0472">Membrane</keyword>
<dbReference type="InterPro" id="IPR029044">
    <property type="entry name" value="Nucleotide-diphossugar_trans"/>
</dbReference>
<dbReference type="Gene3D" id="3.90.550.20">
    <property type="match status" value="1"/>
</dbReference>